<dbReference type="OrthoDB" id="10268090at2759"/>
<organism evidence="3 4">
    <name type="scientific">Leptotrombidium deliense</name>
    <dbReference type="NCBI Taxonomy" id="299467"/>
    <lineage>
        <taxon>Eukaryota</taxon>
        <taxon>Metazoa</taxon>
        <taxon>Ecdysozoa</taxon>
        <taxon>Arthropoda</taxon>
        <taxon>Chelicerata</taxon>
        <taxon>Arachnida</taxon>
        <taxon>Acari</taxon>
        <taxon>Acariformes</taxon>
        <taxon>Trombidiformes</taxon>
        <taxon>Prostigmata</taxon>
        <taxon>Anystina</taxon>
        <taxon>Parasitengona</taxon>
        <taxon>Trombiculoidea</taxon>
        <taxon>Trombiculidae</taxon>
        <taxon>Leptotrombidium</taxon>
    </lineage>
</organism>
<dbReference type="PANTHER" id="PTHR12286">
    <property type="entry name" value="SACCHAROPINE DEHYDROGENASE-LIKE OXIDOREDUCTASE"/>
    <property type="match status" value="1"/>
</dbReference>
<dbReference type="Gene3D" id="3.40.50.720">
    <property type="entry name" value="NAD(P)-binding Rossmann-like Domain"/>
    <property type="match status" value="1"/>
</dbReference>
<dbReference type="Proteomes" id="UP000288716">
    <property type="component" value="Unassembled WGS sequence"/>
</dbReference>
<sequence>MSKRLFDVIVFGATGFTGNVVVKHLMQLGSRESISWAVAGRNENKLHSLKSLMKINGRNTSAFNVNVFDSKSVQSVTEKAKIVINCIGPYSKYGESVVNSCLQTKTHLIDLSGEPLFLEKTQLKYNDEALKRETFVIGSCGFDSLPADIGFSLLTKECSDIQSVETFIEMHYKKRLLFNLGTWESLLENNCLKI</sequence>
<proteinExistence type="inferred from homology"/>
<name>A0A443RUK8_9ACAR</name>
<dbReference type="GO" id="GO:0005739">
    <property type="term" value="C:mitochondrion"/>
    <property type="evidence" value="ECO:0007669"/>
    <property type="project" value="TreeGrafter"/>
</dbReference>
<evidence type="ECO:0000256" key="1">
    <source>
        <dbReference type="ARBA" id="ARBA00038048"/>
    </source>
</evidence>
<dbReference type="GO" id="GO:0009247">
    <property type="term" value="P:glycolipid biosynthetic process"/>
    <property type="evidence" value="ECO:0007669"/>
    <property type="project" value="TreeGrafter"/>
</dbReference>
<feature type="non-terminal residue" evidence="3">
    <location>
        <position position="194"/>
    </location>
</feature>
<dbReference type="EMBL" id="NCKV01030980">
    <property type="protein sequence ID" value="RWS19033.1"/>
    <property type="molecule type" value="Genomic_DNA"/>
</dbReference>
<dbReference type="GO" id="GO:0005886">
    <property type="term" value="C:plasma membrane"/>
    <property type="evidence" value="ECO:0007669"/>
    <property type="project" value="TreeGrafter"/>
</dbReference>
<comment type="caution">
    <text evidence="3">The sequence shown here is derived from an EMBL/GenBank/DDBJ whole genome shotgun (WGS) entry which is preliminary data.</text>
</comment>
<feature type="domain" description="Saccharopine dehydrogenase NADP binding" evidence="2">
    <location>
        <begin position="8"/>
        <end position="134"/>
    </location>
</feature>
<dbReference type="InterPro" id="IPR051276">
    <property type="entry name" value="Saccharopine_DH-like_oxidrdct"/>
</dbReference>
<evidence type="ECO:0000259" key="2">
    <source>
        <dbReference type="Pfam" id="PF03435"/>
    </source>
</evidence>
<dbReference type="GO" id="GO:0005811">
    <property type="term" value="C:lipid droplet"/>
    <property type="evidence" value="ECO:0007669"/>
    <property type="project" value="TreeGrafter"/>
</dbReference>
<dbReference type="PANTHER" id="PTHR12286:SF5">
    <property type="entry name" value="SACCHAROPINE DEHYDROGENASE-LIKE OXIDOREDUCTASE"/>
    <property type="match status" value="1"/>
</dbReference>
<evidence type="ECO:0000313" key="4">
    <source>
        <dbReference type="Proteomes" id="UP000288716"/>
    </source>
</evidence>
<dbReference type="AlphaFoldDB" id="A0A443RUK8"/>
<dbReference type="SUPFAM" id="SSF51735">
    <property type="entry name" value="NAD(P)-binding Rossmann-fold domains"/>
    <property type="match status" value="1"/>
</dbReference>
<evidence type="ECO:0000313" key="3">
    <source>
        <dbReference type="EMBL" id="RWS19033.1"/>
    </source>
</evidence>
<accession>A0A443RUK8</accession>
<gene>
    <name evidence="3" type="ORF">B4U80_07725</name>
</gene>
<dbReference type="Pfam" id="PF03435">
    <property type="entry name" value="Sacchrp_dh_NADP"/>
    <property type="match status" value="1"/>
</dbReference>
<dbReference type="InterPro" id="IPR005097">
    <property type="entry name" value="Sacchrp_dh_NADP-bd"/>
</dbReference>
<comment type="similarity">
    <text evidence="1">Belongs to the saccharopine dehydrogenase family.</text>
</comment>
<dbReference type="VEuPathDB" id="VectorBase:LDEU013007"/>
<protein>
    <recommendedName>
        <fullName evidence="2">Saccharopine dehydrogenase NADP binding domain-containing protein</fullName>
    </recommendedName>
</protein>
<keyword evidence="4" id="KW-1185">Reference proteome</keyword>
<reference evidence="3 4" key="1">
    <citation type="journal article" date="2018" name="Gigascience">
        <title>Genomes of trombidid mites reveal novel predicted allergens and laterally-transferred genes associated with secondary metabolism.</title>
        <authorList>
            <person name="Dong X."/>
            <person name="Chaisiri K."/>
            <person name="Xia D."/>
            <person name="Armstrong S.D."/>
            <person name="Fang Y."/>
            <person name="Donnelly M.J."/>
            <person name="Kadowaki T."/>
            <person name="McGarry J.W."/>
            <person name="Darby A.C."/>
            <person name="Makepeace B.L."/>
        </authorList>
    </citation>
    <scope>NUCLEOTIDE SEQUENCE [LARGE SCALE GENOMIC DNA]</scope>
    <source>
        <strain evidence="3">UoL-UT</strain>
    </source>
</reference>
<dbReference type="InterPro" id="IPR036291">
    <property type="entry name" value="NAD(P)-bd_dom_sf"/>
</dbReference>